<sequence length="361" mass="40378">MKKSSKSVAAVMSLMYSSIEGIATDKLYGSMNDFIEEARFSDKNLKDIDNHAKQLFSSMLFFFQQALEDAGETDENDKDDEIDKAEVAKVAEDVARQGNIPWNEVINVEEASDAEVMMFRDNYFKFAKDNFGTATVTILTKKFMPKSSKTVSKETLKGKVLPSSSSNYCLFQSTKPEATESTRLLIGFSDVLGLEITEDSIVLDIRPLSKMERKVTCELGTHSATQSSITEVDVNQKSSGKWTEQCIVASDKPPYWITVGLIRQRELKFRQLKELLLKIPPLKQAADGGLQATYPPCSHVHGNPEERYLVLKEPTPVIAGQLACLDLLTTLPAQDKTNYPIKMYSLIECIKFNILLSTLKV</sequence>
<reference evidence="1" key="1">
    <citation type="journal article" date="2023" name="G3 (Bethesda)">
        <title>Whole genome assembly and annotation of the endangered Caribbean coral Acropora cervicornis.</title>
        <authorList>
            <person name="Selwyn J.D."/>
            <person name="Vollmer S.V."/>
        </authorList>
    </citation>
    <scope>NUCLEOTIDE SEQUENCE</scope>
    <source>
        <strain evidence="1">K2</strain>
    </source>
</reference>
<accession>A0AAD9V649</accession>
<name>A0AAD9V649_ACRCE</name>
<evidence type="ECO:0000313" key="2">
    <source>
        <dbReference type="Proteomes" id="UP001249851"/>
    </source>
</evidence>
<dbReference type="Proteomes" id="UP001249851">
    <property type="component" value="Unassembled WGS sequence"/>
</dbReference>
<evidence type="ECO:0000313" key="1">
    <source>
        <dbReference type="EMBL" id="KAK2562639.1"/>
    </source>
</evidence>
<protein>
    <submittedName>
        <fullName evidence="1">Uncharacterized protein</fullName>
    </submittedName>
</protein>
<dbReference type="AlphaFoldDB" id="A0AAD9V649"/>
<comment type="caution">
    <text evidence="1">The sequence shown here is derived from an EMBL/GenBank/DDBJ whole genome shotgun (WGS) entry which is preliminary data.</text>
</comment>
<gene>
    <name evidence="1" type="ORF">P5673_014330</name>
</gene>
<organism evidence="1 2">
    <name type="scientific">Acropora cervicornis</name>
    <name type="common">Staghorn coral</name>
    <dbReference type="NCBI Taxonomy" id="6130"/>
    <lineage>
        <taxon>Eukaryota</taxon>
        <taxon>Metazoa</taxon>
        <taxon>Cnidaria</taxon>
        <taxon>Anthozoa</taxon>
        <taxon>Hexacorallia</taxon>
        <taxon>Scleractinia</taxon>
        <taxon>Astrocoeniina</taxon>
        <taxon>Acroporidae</taxon>
        <taxon>Acropora</taxon>
    </lineage>
</organism>
<reference evidence="1" key="2">
    <citation type="journal article" date="2023" name="Science">
        <title>Genomic signatures of disease resistance in endangered staghorn corals.</title>
        <authorList>
            <person name="Vollmer S.V."/>
            <person name="Selwyn J.D."/>
            <person name="Despard B.A."/>
            <person name="Roesel C.L."/>
        </authorList>
    </citation>
    <scope>NUCLEOTIDE SEQUENCE</scope>
    <source>
        <strain evidence="1">K2</strain>
    </source>
</reference>
<proteinExistence type="predicted"/>
<keyword evidence="2" id="KW-1185">Reference proteome</keyword>
<dbReference type="EMBL" id="JARQWQ010000028">
    <property type="protein sequence ID" value="KAK2562639.1"/>
    <property type="molecule type" value="Genomic_DNA"/>
</dbReference>